<name>A0ACC0IGE0_9ERIC</name>
<evidence type="ECO:0000313" key="1">
    <source>
        <dbReference type="EMBL" id="KAI8024977.1"/>
    </source>
</evidence>
<reference evidence="1 2" key="1">
    <citation type="journal article" date="2022" name="Plant J.">
        <title>Chromosome-level genome of Camellia lanceoleosa provides a valuable resource for understanding genome evolution and self-incompatibility.</title>
        <authorList>
            <person name="Gong W."/>
            <person name="Xiao S."/>
            <person name="Wang L."/>
            <person name="Liao Z."/>
            <person name="Chang Y."/>
            <person name="Mo W."/>
            <person name="Hu G."/>
            <person name="Li W."/>
            <person name="Zhao G."/>
            <person name="Zhu H."/>
            <person name="Hu X."/>
            <person name="Ji K."/>
            <person name="Xiang X."/>
            <person name="Song Q."/>
            <person name="Yuan D."/>
            <person name="Jin S."/>
            <person name="Zhang L."/>
        </authorList>
    </citation>
    <scope>NUCLEOTIDE SEQUENCE [LARGE SCALE GENOMIC DNA]</scope>
    <source>
        <strain evidence="1">SQ_2022a</strain>
    </source>
</reference>
<evidence type="ECO:0000313" key="2">
    <source>
        <dbReference type="Proteomes" id="UP001060215"/>
    </source>
</evidence>
<keyword evidence="2" id="KW-1185">Reference proteome</keyword>
<comment type="caution">
    <text evidence="1">The sequence shown here is derived from an EMBL/GenBank/DDBJ whole genome shotgun (WGS) entry which is preliminary data.</text>
</comment>
<dbReference type="Proteomes" id="UP001060215">
    <property type="component" value="Chromosome 3"/>
</dbReference>
<protein>
    <submittedName>
        <fullName evidence="1">60S ribosomal protein L23</fullName>
    </submittedName>
</protein>
<accession>A0ACC0IGE0</accession>
<keyword evidence="1" id="KW-0689">Ribosomal protein</keyword>
<proteinExistence type="predicted"/>
<keyword evidence="1" id="KW-0687">Ribonucleoprotein</keyword>
<dbReference type="EMBL" id="CM045760">
    <property type="protein sequence ID" value="KAI8024977.1"/>
    <property type="molecule type" value="Genomic_DNA"/>
</dbReference>
<gene>
    <name evidence="1" type="ORF">LOK49_LG02G00942</name>
</gene>
<sequence>MVAVVQRGNKFMMSLGPPMVVTVNCADNMGEKNLYIISMKCIKGRLNRLPSACIKDMVIATLKNRKLDLRKNMGGDGNSMVVERKKKKKKKKRERGTRYGEEKKEEEGGC</sequence>
<organism evidence="1 2">
    <name type="scientific">Camellia lanceoleosa</name>
    <dbReference type="NCBI Taxonomy" id="1840588"/>
    <lineage>
        <taxon>Eukaryota</taxon>
        <taxon>Viridiplantae</taxon>
        <taxon>Streptophyta</taxon>
        <taxon>Embryophyta</taxon>
        <taxon>Tracheophyta</taxon>
        <taxon>Spermatophyta</taxon>
        <taxon>Magnoliopsida</taxon>
        <taxon>eudicotyledons</taxon>
        <taxon>Gunneridae</taxon>
        <taxon>Pentapetalae</taxon>
        <taxon>asterids</taxon>
        <taxon>Ericales</taxon>
        <taxon>Theaceae</taxon>
        <taxon>Camellia</taxon>
    </lineage>
</organism>